<dbReference type="SUPFAM" id="SSF55486">
    <property type="entry name" value="Metalloproteases ('zincins'), catalytic domain"/>
    <property type="match status" value="1"/>
</dbReference>
<dbReference type="RefSeq" id="WP_126841081.1">
    <property type="nucleotide sequence ID" value="NZ_PIQH01000002.1"/>
</dbReference>
<evidence type="ECO:0000256" key="1">
    <source>
        <dbReference type="ARBA" id="ARBA00022729"/>
    </source>
</evidence>
<evidence type="ECO:0000256" key="5">
    <source>
        <dbReference type="SAM" id="MobiDB-lite"/>
    </source>
</evidence>
<keyword evidence="1 6" id="KW-0732">Signal</keyword>
<reference evidence="8 9" key="1">
    <citation type="journal article" date="2011" name="Front. Microbiol.">
        <title>Genomic signatures of strain selection and enhancement in Bacillus atrophaeus var. globigii, a historical biowarfare simulant.</title>
        <authorList>
            <person name="Gibbons H.S."/>
            <person name="Broomall S.M."/>
            <person name="McNew L.A."/>
            <person name="Daligault H."/>
            <person name="Chapman C."/>
            <person name="Bruce D."/>
            <person name="Karavis M."/>
            <person name="Krepps M."/>
            <person name="McGregor P.A."/>
            <person name="Hong C."/>
            <person name="Park K.H."/>
            <person name="Akmal A."/>
            <person name="Feldman A."/>
            <person name="Lin J.S."/>
            <person name="Chang W.E."/>
            <person name="Higgs B.W."/>
            <person name="Demirev P."/>
            <person name="Lindquist J."/>
            <person name="Liem A."/>
            <person name="Fochler E."/>
            <person name="Read T.D."/>
            <person name="Tapia R."/>
            <person name="Johnson S."/>
            <person name="Bishop-Lilly K.A."/>
            <person name="Detter C."/>
            <person name="Han C."/>
            <person name="Sozhamannan S."/>
            <person name="Rosenzweig C.N."/>
            <person name="Skowronski E.W."/>
        </authorList>
    </citation>
    <scope>NUCLEOTIDE SEQUENCE [LARGE SCALE GENOMIC DNA]</scope>
    <source>
        <strain evidence="8 9">CC-PW-9</strain>
    </source>
</reference>
<keyword evidence="4" id="KW-0813">Transport</keyword>
<dbReference type="PANTHER" id="PTHR11878:SF65">
    <property type="entry name" value="NA_CA-EXCHANGE PROTEIN, ISOFORM G"/>
    <property type="match status" value="1"/>
</dbReference>
<feature type="compositionally biased region" description="Low complexity" evidence="5">
    <location>
        <begin position="801"/>
        <end position="812"/>
    </location>
</feature>
<dbReference type="AlphaFoldDB" id="A0A432ZTH1"/>
<dbReference type="OrthoDB" id="7053703at2"/>
<dbReference type="SUPFAM" id="SSF141072">
    <property type="entry name" value="CalX-like"/>
    <property type="match status" value="2"/>
</dbReference>
<comment type="caution">
    <text evidence="8">The sequence shown here is derived from an EMBL/GenBank/DDBJ whole genome shotgun (WGS) entry which is preliminary data.</text>
</comment>
<dbReference type="Pfam" id="PF03160">
    <property type="entry name" value="Calx-beta"/>
    <property type="match status" value="2"/>
</dbReference>
<keyword evidence="2" id="KW-0677">Repeat</keyword>
<dbReference type="InterPro" id="IPR051171">
    <property type="entry name" value="CaCA"/>
</dbReference>
<keyword evidence="4" id="KW-0406">Ion transport</keyword>
<evidence type="ECO:0000256" key="4">
    <source>
        <dbReference type="ARBA" id="ARBA00023065"/>
    </source>
</evidence>
<feature type="domain" description="Calx-beta" evidence="7">
    <location>
        <begin position="472"/>
        <end position="561"/>
    </location>
</feature>
<dbReference type="GO" id="GO:0030001">
    <property type="term" value="P:metal ion transport"/>
    <property type="evidence" value="ECO:0007669"/>
    <property type="project" value="TreeGrafter"/>
</dbReference>
<evidence type="ECO:0000313" key="8">
    <source>
        <dbReference type="EMBL" id="RUO81086.1"/>
    </source>
</evidence>
<dbReference type="GO" id="GO:0016020">
    <property type="term" value="C:membrane"/>
    <property type="evidence" value="ECO:0007669"/>
    <property type="project" value="InterPro"/>
</dbReference>
<feature type="region of interest" description="Disordered" evidence="5">
    <location>
        <begin position="764"/>
        <end position="813"/>
    </location>
</feature>
<keyword evidence="3" id="KW-0106">Calcium</keyword>
<dbReference type="Gene3D" id="3.40.390.10">
    <property type="entry name" value="Collagenase (Catalytic Domain)"/>
    <property type="match status" value="1"/>
</dbReference>
<protein>
    <recommendedName>
        <fullName evidence="7">Calx-beta domain-containing protein</fullName>
    </recommendedName>
</protein>
<keyword evidence="9" id="KW-1185">Reference proteome</keyword>
<dbReference type="Gene3D" id="2.60.40.2030">
    <property type="match status" value="2"/>
</dbReference>
<feature type="chain" id="PRO_5019016039" description="Calx-beta domain-containing protein" evidence="6">
    <location>
        <begin position="21"/>
        <end position="834"/>
    </location>
</feature>
<name>A0A432ZTH1_9GAMM</name>
<organism evidence="8 9">
    <name type="scientific">Idiomarina tyrosinivorans</name>
    <dbReference type="NCBI Taxonomy" id="1445662"/>
    <lineage>
        <taxon>Bacteria</taxon>
        <taxon>Pseudomonadati</taxon>
        <taxon>Pseudomonadota</taxon>
        <taxon>Gammaproteobacteria</taxon>
        <taxon>Alteromonadales</taxon>
        <taxon>Idiomarinaceae</taxon>
        <taxon>Idiomarina</taxon>
    </lineage>
</organism>
<dbReference type="GO" id="GO:0007154">
    <property type="term" value="P:cell communication"/>
    <property type="evidence" value="ECO:0007669"/>
    <property type="project" value="InterPro"/>
</dbReference>
<gene>
    <name evidence="8" type="ORF">CWI84_02960</name>
</gene>
<feature type="compositionally biased region" description="Gly residues" evidence="5">
    <location>
        <begin position="775"/>
        <end position="800"/>
    </location>
</feature>
<evidence type="ECO:0000256" key="2">
    <source>
        <dbReference type="ARBA" id="ARBA00022737"/>
    </source>
</evidence>
<evidence type="ECO:0000259" key="7">
    <source>
        <dbReference type="Pfam" id="PF03160"/>
    </source>
</evidence>
<dbReference type="PANTHER" id="PTHR11878">
    <property type="entry name" value="SODIUM/CALCIUM EXCHANGER"/>
    <property type="match status" value="1"/>
</dbReference>
<dbReference type="Proteomes" id="UP000287996">
    <property type="component" value="Unassembled WGS sequence"/>
</dbReference>
<evidence type="ECO:0000256" key="3">
    <source>
        <dbReference type="ARBA" id="ARBA00022837"/>
    </source>
</evidence>
<dbReference type="InterPro" id="IPR003644">
    <property type="entry name" value="Calx_beta"/>
</dbReference>
<feature type="domain" description="Calx-beta" evidence="7">
    <location>
        <begin position="358"/>
        <end position="447"/>
    </location>
</feature>
<dbReference type="GO" id="GO:0008237">
    <property type="term" value="F:metallopeptidase activity"/>
    <property type="evidence" value="ECO:0007669"/>
    <property type="project" value="InterPro"/>
</dbReference>
<evidence type="ECO:0000256" key="6">
    <source>
        <dbReference type="SAM" id="SignalP"/>
    </source>
</evidence>
<evidence type="ECO:0000313" key="9">
    <source>
        <dbReference type="Proteomes" id="UP000287996"/>
    </source>
</evidence>
<feature type="signal peptide" evidence="6">
    <location>
        <begin position="1"/>
        <end position="20"/>
    </location>
</feature>
<proteinExistence type="predicted"/>
<dbReference type="EMBL" id="PIQH01000002">
    <property type="protein sequence ID" value="RUO81086.1"/>
    <property type="molecule type" value="Genomic_DNA"/>
</dbReference>
<sequence length="834" mass="90806">MKRSLLVTSLALCFAGSIHAQDGTAKQQLVPTDNVDYSHQTIKAAHNASKDVSFVMTRESTASSVADAEANGIATIDVAVYYSPLYRDYMTRSQVVARIEEYFEQVNANALESKAYIRFNPVFVREINEDFSRFCGNVNFSPSCTADEVEKFNLKTYYPLGRSGWINALMSNIDAWENLPEIADYAEASEQYGADLHVWFQPATDKELREGPLGVGSYLGQSALMADTPLASMDSFSEEFRPDPQELKDVQMANTLMHELGHNLGLSHEIEDYDDPTSFGGEPDQFAWTCGVGMRPGNAQTAMWAYTDLLRPAYPLYSNPDIIRNERVCGDNAVANQARVLNEYGPTAAAMAERPAVVGTVSFSQAEYTAAAGQDAILIEVTRTGDINTDAEVAVLTKNGGAIEGEDYTVDTRLVKFQPGQSTNTARIELSNTDGKAKTFDVVLKHPLALDITGNDRALVKMDGTGSAFSGTVSVSTDQLSFGETQTHTVTLTRDNNLDSELVVTVQTQGGNAVPNVNYQPIDTNIHFLPGESEASFDVTSGSATEVKTFNIALSSPMSATFSADTISATVNPGNPGYIVFDKTVGEIYFSRDEDFTEVCEDQKNANPETHFVNDEYCHYLRVYGKDSQTLTMNLRRKGGTSGTITNTVALATLKEILEQNRFISIEWDSKLSQYYEAIGEDRPSDDTTADVEQYYIEPEFYNTQKQTVTFEDGQETATVTFIVKEIPNVDYIDAHGYNTLAYLETPEGNDAFYYTEPGGMLATVEDWSPQTDNGGSGDGGSDNGGSTGGDTGSTGGSTSGSGNDSSASSNTQGAASGWLFLLLTLPLAYRRKK</sequence>
<dbReference type="InterPro" id="IPR024079">
    <property type="entry name" value="MetalloPept_cat_dom_sf"/>
</dbReference>
<dbReference type="InterPro" id="IPR038081">
    <property type="entry name" value="CalX-like_sf"/>
</dbReference>
<accession>A0A432ZTH1</accession>